<gene>
    <name evidence="1" type="ORF">Dxin01_01875</name>
</gene>
<proteinExistence type="predicted"/>
<organism evidence="1 2">
    <name type="scientific">Deinococcus xinjiangensis</name>
    <dbReference type="NCBI Taxonomy" id="457454"/>
    <lineage>
        <taxon>Bacteria</taxon>
        <taxon>Thermotogati</taxon>
        <taxon>Deinococcota</taxon>
        <taxon>Deinococci</taxon>
        <taxon>Deinococcales</taxon>
        <taxon>Deinococcaceae</taxon>
        <taxon>Deinococcus</taxon>
    </lineage>
</organism>
<name>A0ABP9VBM3_9DEIO</name>
<evidence type="ECO:0000313" key="2">
    <source>
        <dbReference type="Proteomes" id="UP001458946"/>
    </source>
</evidence>
<comment type="caution">
    <text evidence="1">The sequence shown here is derived from an EMBL/GenBank/DDBJ whole genome shotgun (WGS) entry which is preliminary data.</text>
</comment>
<dbReference type="RefSeq" id="WP_353542106.1">
    <property type="nucleotide sequence ID" value="NZ_BAABRN010000018.1"/>
</dbReference>
<sequence>MSITDHYKAAWQEWKASGESELWEMVVGDGLEQQTTLHLPSYSAIEDAQDIEKHDL</sequence>
<evidence type="ECO:0000313" key="1">
    <source>
        <dbReference type="EMBL" id="GAA5502136.1"/>
    </source>
</evidence>
<dbReference type="Proteomes" id="UP001458946">
    <property type="component" value="Unassembled WGS sequence"/>
</dbReference>
<dbReference type="EMBL" id="BAABRN010000018">
    <property type="protein sequence ID" value="GAA5502136.1"/>
    <property type="molecule type" value="Genomic_DNA"/>
</dbReference>
<accession>A0ABP9VBM3</accession>
<reference evidence="1 2" key="1">
    <citation type="submission" date="2024-02" db="EMBL/GenBank/DDBJ databases">
        <title>Deinococcus xinjiangensis NBRC 107630.</title>
        <authorList>
            <person name="Ichikawa N."/>
            <person name="Katano-Makiyama Y."/>
            <person name="Hidaka K."/>
        </authorList>
    </citation>
    <scope>NUCLEOTIDE SEQUENCE [LARGE SCALE GENOMIC DNA]</scope>
    <source>
        <strain evidence="1 2">NBRC 107630</strain>
    </source>
</reference>
<keyword evidence="2" id="KW-1185">Reference proteome</keyword>
<protein>
    <submittedName>
        <fullName evidence="1">Uncharacterized protein</fullName>
    </submittedName>
</protein>